<dbReference type="GO" id="GO:0016787">
    <property type="term" value="F:hydrolase activity"/>
    <property type="evidence" value="ECO:0007669"/>
    <property type="project" value="UniProtKB-KW"/>
</dbReference>
<proteinExistence type="predicted"/>
<keyword evidence="3" id="KW-0378">Hydrolase</keyword>
<feature type="chain" id="PRO_5011958828" evidence="1">
    <location>
        <begin position="20"/>
        <end position="377"/>
    </location>
</feature>
<dbReference type="PANTHER" id="PTHR35190">
    <property type="entry name" value="PROTEIN DCD1B"/>
    <property type="match status" value="1"/>
</dbReference>
<dbReference type="OrthoDB" id="264208at2"/>
<dbReference type="Gene3D" id="3.60.60.10">
    <property type="entry name" value="Penicillin V Acylase, Chain A"/>
    <property type="match status" value="1"/>
</dbReference>
<feature type="signal peptide" evidence="1">
    <location>
        <begin position="1"/>
        <end position="19"/>
    </location>
</feature>
<organism evidence="3 4">
    <name type="scientific">Limihaloglobus sulfuriphilus</name>
    <dbReference type="NCBI Taxonomy" id="1851148"/>
    <lineage>
        <taxon>Bacteria</taxon>
        <taxon>Pseudomonadati</taxon>
        <taxon>Planctomycetota</taxon>
        <taxon>Phycisphaerae</taxon>
        <taxon>Sedimentisphaerales</taxon>
        <taxon>Sedimentisphaeraceae</taxon>
        <taxon>Limihaloglobus</taxon>
    </lineage>
</organism>
<name>A0A1Q2MFI2_9BACT</name>
<dbReference type="KEGG" id="pbas:SMSP2_01411"/>
<evidence type="ECO:0000259" key="2">
    <source>
        <dbReference type="Pfam" id="PF03417"/>
    </source>
</evidence>
<dbReference type="InterPro" id="IPR047794">
    <property type="entry name" value="C45_proenzyme-like"/>
</dbReference>
<dbReference type="AlphaFoldDB" id="A0A1Q2MFI2"/>
<feature type="domain" description="Peptidase C45 hydrolase" evidence="2">
    <location>
        <begin position="164"/>
        <end position="263"/>
    </location>
</feature>
<dbReference type="EMBL" id="CP019646">
    <property type="protein sequence ID" value="AQQ71047.1"/>
    <property type="molecule type" value="Genomic_DNA"/>
</dbReference>
<evidence type="ECO:0000313" key="3">
    <source>
        <dbReference type="EMBL" id="AQQ71047.1"/>
    </source>
</evidence>
<sequence length="377" mass="41875" precursor="true">MKIVRLSLTLFLIVSFVAAAVDRKLIAECGKGYLETVDGYPVLHLKGTPQEMGTQHGTLLKEHIRRNIQYLLHGREDIKLDFCGIKLTPMMIAAGINEIFSDKIPPDYIAEMKTLAKAADVPELEVFATNLIPELFHCSGFALLKDAGSTGRLYHGRVLDYGVDWKLQDHAVLIIAEPEGKIPFVNVSYAGFIGSVTGMNTEQISIGEMGGGGVGMWNGIPMSFLVRMVLEQAGSLEQAVSVFTDNPRTCEYYYVIADARADDAAGLWCLPEKVERVNPGSFHELLPEPVENTVLLSSGKRYANLARLVRENYGKFDEHAAIRLMDHPVAMKSNLHNALMIPQDGVIYVANADKDGSPAWQQKYYRFDMNELIENRP</sequence>
<accession>A0A1Q2MFI2</accession>
<evidence type="ECO:0000256" key="1">
    <source>
        <dbReference type="SAM" id="SignalP"/>
    </source>
</evidence>
<reference evidence="4" key="1">
    <citation type="submission" date="2017-02" db="EMBL/GenBank/DDBJ databases">
        <title>Comparative genomics and description of representatives of a novel lineage of planctomycetes thriving in anoxic sediments.</title>
        <authorList>
            <person name="Spring S."/>
            <person name="Bunk B."/>
            <person name="Sproer C."/>
        </authorList>
    </citation>
    <scope>NUCLEOTIDE SEQUENCE [LARGE SCALE GENOMIC DNA]</scope>
    <source>
        <strain evidence="4">SM-Chi-D1</strain>
    </source>
</reference>
<dbReference type="STRING" id="1851148.SMSP2_01411"/>
<dbReference type="NCBIfam" id="NF040521">
    <property type="entry name" value="C45_proenzyme"/>
    <property type="match status" value="1"/>
</dbReference>
<evidence type="ECO:0000313" key="4">
    <source>
        <dbReference type="Proteomes" id="UP000188181"/>
    </source>
</evidence>
<dbReference type="Pfam" id="PF03417">
    <property type="entry name" value="AAT"/>
    <property type="match status" value="1"/>
</dbReference>
<dbReference type="InterPro" id="IPR005079">
    <property type="entry name" value="Peptidase_C45_hydrolase"/>
</dbReference>
<protein>
    <submittedName>
        <fullName evidence="3">Putative choloylglycine hydrolase</fullName>
    </submittedName>
</protein>
<keyword evidence="1" id="KW-0732">Signal</keyword>
<keyword evidence="4" id="KW-1185">Reference proteome</keyword>
<dbReference type="RefSeq" id="WP_146683264.1">
    <property type="nucleotide sequence ID" value="NZ_CP019646.1"/>
</dbReference>
<dbReference type="Proteomes" id="UP000188181">
    <property type="component" value="Chromosome"/>
</dbReference>
<dbReference type="PANTHER" id="PTHR35190:SF2">
    <property type="entry name" value="PROTEIN DCD1B"/>
    <property type="match status" value="1"/>
</dbReference>
<gene>
    <name evidence="3" type="ORF">SMSP2_01411</name>
</gene>
<dbReference type="InterPro" id="IPR047803">
    <property type="entry name" value="DCD1A/B-like"/>
</dbReference>